<proteinExistence type="predicted"/>
<dbReference type="EMBL" id="AECZ01000006">
    <property type="protein sequence ID" value="EFL52030.1"/>
    <property type="molecule type" value="Genomic_DNA"/>
</dbReference>
<dbReference type="Pfam" id="PF10145">
    <property type="entry name" value="PhageMin_Tail"/>
    <property type="match status" value="1"/>
</dbReference>
<name>E1JUA0_SOLFR</name>
<dbReference type="RefSeq" id="WP_005992052.1">
    <property type="nucleotide sequence ID" value="NZ_AECZ01000006.1"/>
</dbReference>
<evidence type="ECO:0000313" key="3">
    <source>
        <dbReference type="Proteomes" id="UP000006250"/>
    </source>
</evidence>
<reference evidence="2 3" key="1">
    <citation type="submission" date="2010-08" db="EMBL/GenBank/DDBJ databases">
        <title>The draft genome of Desulfovibrio fructosovorans JJ.</title>
        <authorList>
            <consortium name="US DOE Joint Genome Institute (JGI-PGF)"/>
            <person name="Lucas S."/>
            <person name="Copeland A."/>
            <person name="Lapidus A."/>
            <person name="Cheng J.-F."/>
            <person name="Bruce D."/>
            <person name="Goodwin L."/>
            <person name="Pitluck S."/>
            <person name="Land M.L."/>
            <person name="Hauser L."/>
            <person name="Chang Y.-J."/>
            <person name="Jeffries C."/>
            <person name="Wall J.D."/>
            <person name="Stahl D.A."/>
            <person name="Arkin A.P."/>
            <person name="Dehal P."/>
            <person name="Stolyar S.M."/>
            <person name="Hazen T.C."/>
            <person name="Woyke T.J."/>
        </authorList>
    </citation>
    <scope>NUCLEOTIDE SEQUENCE [LARGE SCALE GENOMIC DNA]</scope>
    <source>
        <strain evidence="2 3">JJ</strain>
    </source>
</reference>
<evidence type="ECO:0000259" key="1">
    <source>
        <dbReference type="Pfam" id="PF10145"/>
    </source>
</evidence>
<dbReference type="eggNOG" id="COG5283">
    <property type="taxonomic scope" value="Bacteria"/>
</dbReference>
<gene>
    <name evidence="2" type="ORF">DesfrDRAFT_1199</name>
</gene>
<dbReference type="STRING" id="596151.DesfrDRAFT_1199"/>
<dbReference type="Proteomes" id="UP000006250">
    <property type="component" value="Unassembled WGS sequence"/>
</dbReference>
<evidence type="ECO:0000313" key="2">
    <source>
        <dbReference type="EMBL" id="EFL52030.1"/>
    </source>
</evidence>
<organism evidence="2 3">
    <name type="scientific">Solidesulfovibrio fructosivorans JJ]</name>
    <dbReference type="NCBI Taxonomy" id="596151"/>
    <lineage>
        <taxon>Bacteria</taxon>
        <taxon>Pseudomonadati</taxon>
        <taxon>Thermodesulfobacteriota</taxon>
        <taxon>Desulfovibrionia</taxon>
        <taxon>Desulfovibrionales</taxon>
        <taxon>Desulfovibrionaceae</taxon>
        <taxon>Solidesulfovibrio</taxon>
    </lineage>
</organism>
<accession>E1JUA0</accession>
<dbReference type="InterPro" id="IPR010090">
    <property type="entry name" value="Phage_tape_meas"/>
</dbReference>
<protein>
    <submittedName>
        <fullName evidence="2">Tail tape measure protein TP901 core region</fullName>
    </submittedName>
</protein>
<keyword evidence="3" id="KW-1185">Reference proteome</keyword>
<dbReference type="AlphaFoldDB" id="E1JUA0"/>
<feature type="domain" description="Phage tail tape measure protein" evidence="1">
    <location>
        <begin position="146"/>
        <end position="329"/>
    </location>
</feature>
<dbReference type="OrthoDB" id="8019720at2"/>
<sequence length="658" mass="67809">MDNSTEIAVVTRLSDEMAGLGQTARQAARAVSDIGWARGAVKSVGAMAYEALHGLDQAARAGKRLRDALRGVGTAGRAALDTVKGFGQAGAGVTAGAMVAGRALAKPVAFEKRLALMANTAYADRDVAGRIKGMQGLADAVNTALRQGGGDRDQAAEALDAMLTSGAVKVDAAKRLLPTIQKAATASGTSPREIAAIVIQGMQQGFFTEGQAGQALDKAMAAGQAGGFALRDSAKWLPKLMASGSGMRSMAGFEQILAYAQVAAVTAGSGDEAGSDLANLLRNLNSQGTQENFSKLGIDLNGALTRAREQGMLPLEAIANLVDKEMASRDPRYKALQKRLASAKGDEKRRILSDMADLANASAVGEVFQNRQALRALIAANNQKDSIQNVLEQIRNSRGTNDKAYQVYRSTTGARMESTANEAEIARSRMLQDVSGPLKAVADAATDLAQRFPTLTTLATEAATGLGAVAEAFAGAGAFSLFAGGGGGGLTAAIAKGAGKNLLRGVPLLVAGAEALATEANPTLSRAQKNIRHAETAGETAFAIAGAKVGAMAGTAVAPGVGTFIGMILGGIGGYMMGGKAGRDTGQWIWGDQAGQDASRVLHGAHKAWGLSGQAMNDAQRIVVEDRSTIHLESVLHVDGHEMARVVNNYNTADAKRE</sequence>
<comment type="caution">
    <text evidence="2">The sequence shown here is derived from an EMBL/GenBank/DDBJ whole genome shotgun (WGS) entry which is preliminary data.</text>
</comment>